<name>A0A448MM87_9PAST</name>
<gene>
    <name evidence="2" type="primary">cpg2_1</name>
    <name evidence="2" type="ORF">NCTC8284_01446</name>
</gene>
<evidence type="ECO:0000313" key="2">
    <source>
        <dbReference type="EMBL" id="VEH66284.1"/>
    </source>
</evidence>
<evidence type="ECO:0000256" key="1">
    <source>
        <dbReference type="ARBA" id="ARBA00022801"/>
    </source>
</evidence>
<organism evidence="2 3">
    <name type="scientific">Rodentibacter pneumotropicus</name>
    <dbReference type="NCBI Taxonomy" id="758"/>
    <lineage>
        <taxon>Bacteria</taxon>
        <taxon>Pseudomonadati</taxon>
        <taxon>Pseudomonadota</taxon>
        <taxon>Gammaproteobacteria</taxon>
        <taxon>Pasteurellales</taxon>
        <taxon>Pasteurellaceae</taxon>
        <taxon>Rodentibacter</taxon>
    </lineage>
</organism>
<dbReference type="Gene3D" id="3.40.630.10">
    <property type="entry name" value="Zn peptidases"/>
    <property type="match status" value="1"/>
</dbReference>
<keyword evidence="1 2" id="KW-0378">Hydrolase</keyword>
<protein>
    <submittedName>
        <fullName evidence="2">Carboxypeptidase G2</fullName>
        <ecNumber evidence="2">3.4.17.11</ecNumber>
    </submittedName>
</protein>
<accession>A0A448MM87</accession>
<dbReference type="EMBL" id="LR134405">
    <property type="protein sequence ID" value="VEH66284.1"/>
    <property type="molecule type" value="Genomic_DNA"/>
</dbReference>
<dbReference type="Pfam" id="PF01546">
    <property type="entry name" value="Peptidase_M20"/>
    <property type="match status" value="1"/>
</dbReference>
<keyword evidence="2" id="KW-0645">Protease</keyword>
<keyword evidence="2" id="KW-0121">Carboxypeptidase</keyword>
<dbReference type="EC" id="3.4.17.11" evidence="2"/>
<dbReference type="InterPro" id="IPR001261">
    <property type="entry name" value="ArgE/DapE_CS"/>
</dbReference>
<dbReference type="AlphaFoldDB" id="A0A448MM87"/>
<proteinExistence type="predicted"/>
<dbReference type="PROSITE" id="PS00758">
    <property type="entry name" value="ARGE_DAPE_CPG2_1"/>
    <property type="match status" value="1"/>
</dbReference>
<dbReference type="InterPro" id="IPR002933">
    <property type="entry name" value="Peptidase_M20"/>
</dbReference>
<dbReference type="KEGG" id="rpne:NCTC8284_01446"/>
<sequence>MVHKKAETQGLQHKRISMTSDKVAQGVFISNRLDAETFDILFVAHMDTVFPLGTGKGVPFTRKDGRINALGVIDDKSGALLSFISLRNWIYQNTQSGFI</sequence>
<dbReference type="SUPFAM" id="SSF53187">
    <property type="entry name" value="Zn-dependent exopeptidases"/>
    <property type="match status" value="1"/>
</dbReference>
<dbReference type="GO" id="GO:0004180">
    <property type="term" value="F:carboxypeptidase activity"/>
    <property type="evidence" value="ECO:0007669"/>
    <property type="project" value="UniProtKB-KW"/>
</dbReference>
<evidence type="ECO:0000313" key="3">
    <source>
        <dbReference type="Proteomes" id="UP000278733"/>
    </source>
</evidence>
<dbReference type="Proteomes" id="UP000278733">
    <property type="component" value="Chromosome"/>
</dbReference>
<reference evidence="2 3" key="1">
    <citation type="submission" date="2018-12" db="EMBL/GenBank/DDBJ databases">
        <authorList>
            <consortium name="Pathogen Informatics"/>
        </authorList>
    </citation>
    <scope>NUCLEOTIDE SEQUENCE [LARGE SCALE GENOMIC DNA]</scope>
    <source>
        <strain evidence="2 3">NCTC8284</strain>
    </source>
</reference>